<dbReference type="OrthoDB" id="4082794at2759"/>
<organism evidence="3 4">
    <name type="scientific">Debaryomyces fabryi</name>
    <dbReference type="NCBI Taxonomy" id="58627"/>
    <lineage>
        <taxon>Eukaryota</taxon>
        <taxon>Fungi</taxon>
        <taxon>Dikarya</taxon>
        <taxon>Ascomycota</taxon>
        <taxon>Saccharomycotina</taxon>
        <taxon>Pichiomycetes</taxon>
        <taxon>Debaryomycetaceae</taxon>
        <taxon>Debaryomyces</taxon>
    </lineage>
</organism>
<evidence type="ECO:0000256" key="2">
    <source>
        <dbReference type="SAM" id="MobiDB-lite"/>
    </source>
</evidence>
<gene>
    <name evidence="3" type="ORF">AC631_00148</name>
</gene>
<reference evidence="3 4" key="1">
    <citation type="submission" date="2015-11" db="EMBL/GenBank/DDBJ databases">
        <title>The genome of Debaryomyces fabryi.</title>
        <authorList>
            <person name="Tafer H."/>
            <person name="Lopandic K."/>
        </authorList>
    </citation>
    <scope>NUCLEOTIDE SEQUENCE [LARGE SCALE GENOMIC DNA]</scope>
    <source>
        <strain evidence="3 4">CBS 789</strain>
    </source>
</reference>
<name>A0A0V1Q707_9ASCO</name>
<evidence type="ECO:0000313" key="4">
    <source>
        <dbReference type="Proteomes" id="UP000054251"/>
    </source>
</evidence>
<keyword evidence="4" id="KW-1185">Reference proteome</keyword>
<dbReference type="RefSeq" id="XP_015470171.1">
    <property type="nucleotide sequence ID" value="XM_015608978.1"/>
</dbReference>
<feature type="region of interest" description="Disordered" evidence="2">
    <location>
        <begin position="1"/>
        <end position="40"/>
    </location>
</feature>
<evidence type="ECO:0000313" key="3">
    <source>
        <dbReference type="EMBL" id="KSA04069.1"/>
    </source>
</evidence>
<sequence>MSNANDKENPGTGVNDKYDVGGDYSPNTSKKALKPISPNKGPNSYVGKLNFLQGDNIDNHFNNIHSSHLQIHQQLHNLEVQTTQTGIDLGQLCDRLKNNNQYLNKLLENITNYSNEVITEGNATKNDITNIIHRLDLFNEELKMIRTSDNSKTLTDNINEIVSEETSKNMTSSQHVILDKVKEVVTECLGEIPANNDFRALSKSVQESQLTNEQRHEKLLGEVLQIQQRVPESDLVRQIVDPIVAELKSVSLDSDSQKLLGDILNILNREKETNNAMELFQNTSTEKLDNISKELYTHNESKKVMNELIHRLDDLHQETQTQNNDILLQLSTGAVQSNELSNLQSSMVDVKKALESKDIHISKLTKLVEHQSTLINDWTSKTEKLGTVKDLEKNIANLEHKYDLLCKNYEHKFNDLKVLQGEFKELAENTRNIHSKIATSSDIKQPEKIRQLQKIRQLHNSKMNEIQEHNHSNNLKSYKRIMSTPTNKLHNSHQIFDKMNEYSESLNNSEEEF</sequence>
<dbReference type="AlphaFoldDB" id="A0A0V1Q707"/>
<dbReference type="EMBL" id="LMYN01000002">
    <property type="protein sequence ID" value="KSA04069.1"/>
    <property type="molecule type" value="Genomic_DNA"/>
</dbReference>
<keyword evidence="1" id="KW-0175">Coiled coil</keyword>
<proteinExistence type="predicted"/>
<feature type="coiled-coil region" evidence="1">
    <location>
        <begin position="381"/>
        <end position="408"/>
    </location>
</feature>
<evidence type="ECO:0000256" key="1">
    <source>
        <dbReference type="SAM" id="Coils"/>
    </source>
</evidence>
<accession>A0A0V1Q707</accession>
<dbReference type="GeneID" id="26837157"/>
<protein>
    <submittedName>
        <fullName evidence="3">Uncharacterized protein</fullName>
    </submittedName>
</protein>
<dbReference type="Proteomes" id="UP000054251">
    <property type="component" value="Unassembled WGS sequence"/>
</dbReference>
<comment type="caution">
    <text evidence="3">The sequence shown here is derived from an EMBL/GenBank/DDBJ whole genome shotgun (WGS) entry which is preliminary data.</text>
</comment>